<comment type="caution">
    <text evidence="2">The sequence shown here is derived from an EMBL/GenBank/DDBJ whole genome shotgun (WGS) entry which is preliminary data.</text>
</comment>
<reference evidence="3" key="1">
    <citation type="journal article" date="2019" name="Int. J. Syst. Evol. Microbiol.">
        <title>The Global Catalogue of Microorganisms (GCM) 10K type strain sequencing project: providing services to taxonomists for standard genome sequencing and annotation.</title>
        <authorList>
            <consortium name="The Broad Institute Genomics Platform"/>
            <consortium name="The Broad Institute Genome Sequencing Center for Infectious Disease"/>
            <person name="Wu L."/>
            <person name="Ma J."/>
        </authorList>
    </citation>
    <scope>NUCLEOTIDE SEQUENCE [LARGE SCALE GENOMIC DNA]</scope>
    <source>
        <strain evidence="3">JCM 17626</strain>
    </source>
</reference>
<proteinExistence type="predicted"/>
<name>A0ABP8B6H4_9SPHI</name>
<feature type="signal peptide" evidence="1">
    <location>
        <begin position="1"/>
        <end position="22"/>
    </location>
</feature>
<keyword evidence="1" id="KW-0732">Signal</keyword>
<evidence type="ECO:0000313" key="3">
    <source>
        <dbReference type="Proteomes" id="UP001501772"/>
    </source>
</evidence>
<gene>
    <name evidence="2" type="ORF">GCM10022289_09190</name>
</gene>
<accession>A0ABP8B6H4</accession>
<evidence type="ECO:0000313" key="2">
    <source>
        <dbReference type="EMBL" id="GAA4199218.1"/>
    </source>
</evidence>
<evidence type="ECO:0000256" key="1">
    <source>
        <dbReference type="SAM" id="SignalP"/>
    </source>
</evidence>
<dbReference type="EMBL" id="BAABBY010000002">
    <property type="protein sequence ID" value="GAA4199218.1"/>
    <property type="molecule type" value="Genomic_DNA"/>
</dbReference>
<feature type="chain" id="PRO_5047279952" description="Secretin/TonB short N-terminal domain-containing protein" evidence="1">
    <location>
        <begin position="23"/>
        <end position="118"/>
    </location>
</feature>
<protein>
    <recommendedName>
        <fullName evidence="4">Secretin/TonB short N-terminal domain-containing protein</fullName>
    </recommendedName>
</protein>
<evidence type="ECO:0008006" key="4">
    <source>
        <dbReference type="Google" id="ProtNLM"/>
    </source>
</evidence>
<dbReference type="Proteomes" id="UP001501772">
    <property type="component" value="Unassembled WGS sequence"/>
</dbReference>
<organism evidence="2 3">
    <name type="scientific">Pedobacter jeongneungensis</name>
    <dbReference type="NCBI Taxonomy" id="947309"/>
    <lineage>
        <taxon>Bacteria</taxon>
        <taxon>Pseudomonadati</taxon>
        <taxon>Bacteroidota</taxon>
        <taxon>Sphingobacteriia</taxon>
        <taxon>Sphingobacteriales</taxon>
        <taxon>Sphingobacteriaceae</taxon>
        <taxon>Pedobacter</taxon>
    </lineage>
</organism>
<sequence length="118" mass="13277">MAMANKVFIILLLISLTVFANARQKASIKQTRVSFIAKNQTASQIFKIIEAKTAYRFSYSPSDISGKLLLNFSYHHQTLEKILQDLALTSNLKFLVHEHAIGVSVNYPPTSNVIRIKP</sequence>
<keyword evidence="3" id="KW-1185">Reference proteome</keyword>